<feature type="region of interest" description="Disordered" evidence="1">
    <location>
        <begin position="1"/>
        <end position="49"/>
    </location>
</feature>
<sequence length="73" mass="8070">MTGAASSAAVFFRRPGRRPRAESGAWRLHGGLGNPPGKGDATKNRRFSSREPPVFVCRDRSIIRPCRPNREPP</sequence>
<name>A0A8S5S3S3_9CAUD</name>
<proteinExistence type="predicted"/>
<accession>A0A8S5S3S3</accession>
<reference evidence="2" key="1">
    <citation type="journal article" date="2021" name="Proc. Natl. Acad. Sci. U.S.A.">
        <title>A Catalog of Tens of Thousands of Viruses from Human Metagenomes Reveals Hidden Associations with Chronic Diseases.</title>
        <authorList>
            <person name="Tisza M.J."/>
            <person name="Buck C.B."/>
        </authorList>
    </citation>
    <scope>NUCLEOTIDE SEQUENCE</scope>
    <source>
        <strain evidence="2">CtBLh2</strain>
    </source>
</reference>
<protein>
    <submittedName>
        <fullName evidence="2">Uncharacterized protein</fullName>
    </submittedName>
</protein>
<organism evidence="2">
    <name type="scientific">Siphoviridae sp. ctBLh2</name>
    <dbReference type="NCBI Taxonomy" id="2827803"/>
    <lineage>
        <taxon>Viruses</taxon>
        <taxon>Duplodnaviria</taxon>
        <taxon>Heunggongvirae</taxon>
        <taxon>Uroviricota</taxon>
        <taxon>Caudoviricetes</taxon>
    </lineage>
</organism>
<dbReference type="EMBL" id="BK032514">
    <property type="protein sequence ID" value="DAF45585.1"/>
    <property type="molecule type" value="Genomic_DNA"/>
</dbReference>
<evidence type="ECO:0000313" key="2">
    <source>
        <dbReference type="EMBL" id="DAF45585.1"/>
    </source>
</evidence>
<evidence type="ECO:0000256" key="1">
    <source>
        <dbReference type="SAM" id="MobiDB-lite"/>
    </source>
</evidence>